<dbReference type="EMBL" id="CP092109">
    <property type="protein sequence ID" value="UWZ81212.1"/>
    <property type="molecule type" value="Genomic_DNA"/>
</dbReference>
<organism evidence="3 4">
    <name type="scientific">Geoalkalibacter halelectricus</name>
    <dbReference type="NCBI Taxonomy" id="2847045"/>
    <lineage>
        <taxon>Bacteria</taxon>
        <taxon>Pseudomonadati</taxon>
        <taxon>Thermodesulfobacteriota</taxon>
        <taxon>Desulfuromonadia</taxon>
        <taxon>Desulfuromonadales</taxon>
        <taxon>Geoalkalibacteraceae</taxon>
        <taxon>Geoalkalibacter</taxon>
    </lineage>
</organism>
<accession>A0ABY5ZPX3</accession>
<dbReference type="PANTHER" id="PTHR11596">
    <property type="entry name" value="ALKALINE PHOSPHATASE"/>
    <property type="match status" value="1"/>
</dbReference>
<dbReference type="SMART" id="SM00098">
    <property type="entry name" value="alkPPc"/>
    <property type="match status" value="1"/>
</dbReference>
<dbReference type="SUPFAM" id="SSF53649">
    <property type="entry name" value="Alkaline phosphatase-like"/>
    <property type="match status" value="1"/>
</dbReference>
<evidence type="ECO:0000256" key="2">
    <source>
        <dbReference type="RuleBase" id="RU003946"/>
    </source>
</evidence>
<dbReference type="PRINTS" id="PR00113">
    <property type="entry name" value="ALKPHPHTASE"/>
</dbReference>
<gene>
    <name evidence="3" type="ORF">L9S41_07440</name>
</gene>
<proteinExistence type="inferred from homology"/>
<dbReference type="InterPro" id="IPR017850">
    <property type="entry name" value="Alkaline_phosphatase_core_sf"/>
</dbReference>
<sequence>MIALVRKKTAVIHIALLVLLLPGLCFGNNGVRGMATPPHKAAQAKNIILFIGDGMQLEHEIAYSRYLTGEDFGLVWNNFDHEVPVATWDVTTYNRYARDLGVAPFAYDSFDPMVGYNPNLGGFERYPLDNSGSDNYFLRPRYATDSASSATAMATGYKTDDGRIAWLSGAPEDGALKTIAEIVRDYNGGAIGVVSTVPFSHATPAAFVSHNVHRNNYFTGRSGYQGLGIADEIIQVIKPEVVIGGGHPDYNSGFMSRALYDELQESSEYLLVERLPGDDGGQALLEGARQAAKQGKKLFGLFGGAGGNFEPPLVTHDPGHPSVEVATIENPTLADATLAALEVLSTNEKGFFLMVEQGDIDWANHANDYFWMMGTMHDLHEAVKAAVAFVNRNGDHIDWSNTLLLVTSDHGNSYMRLNPALPMGKGVLPTPSEILVWNQNPTEGLTPKVTYGTGSHTNELTSLYAQGAAADLLGQYEGFWYPGTRIIDNTHIFEVMREFALDWEYAGWRPGTSRKPFLEHLPAFAR</sequence>
<dbReference type="Proteomes" id="UP001060414">
    <property type="component" value="Chromosome"/>
</dbReference>
<protein>
    <submittedName>
        <fullName evidence="3">Alkaline phosphatase</fullName>
    </submittedName>
</protein>
<dbReference type="CDD" id="cd16012">
    <property type="entry name" value="ALP"/>
    <property type="match status" value="1"/>
</dbReference>
<keyword evidence="1" id="KW-0597">Phosphoprotein</keyword>
<name>A0ABY5ZPX3_9BACT</name>
<dbReference type="RefSeq" id="WP_260749585.1">
    <property type="nucleotide sequence ID" value="NZ_CP092109.1"/>
</dbReference>
<reference evidence="3" key="1">
    <citation type="journal article" date="2022" name="Environ. Microbiol.">
        <title>Geoalkalibacter halelectricus SAP #1 sp. nov. possessing extracellular electron transfer and mineral#reducing capabilities from a haloalkaline environment.</title>
        <authorList>
            <person name="Yadav S."/>
            <person name="Singh R."/>
            <person name="Sundharam S.S."/>
            <person name="Chaudhary S."/>
            <person name="Krishnamurthi S."/>
            <person name="Patil S.A."/>
        </authorList>
    </citation>
    <scope>NUCLEOTIDE SEQUENCE</scope>
    <source>
        <strain evidence="3">SAP-1</strain>
    </source>
</reference>
<dbReference type="InterPro" id="IPR001952">
    <property type="entry name" value="Alkaline_phosphatase"/>
</dbReference>
<evidence type="ECO:0000256" key="1">
    <source>
        <dbReference type="ARBA" id="ARBA00022553"/>
    </source>
</evidence>
<dbReference type="Gene3D" id="3.40.720.10">
    <property type="entry name" value="Alkaline Phosphatase, subunit A"/>
    <property type="match status" value="1"/>
</dbReference>
<dbReference type="Pfam" id="PF00245">
    <property type="entry name" value="Alk_phosphatase"/>
    <property type="match status" value="1"/>
</dbReference>
<keyword evidence="4" id="KW-1185">Reference proteome</keyword>
<evidence type="ECO:0000313" key="3">
    <source>
        <dbReference type="EMBL" id="UWZ81212.1"/>
    </source>
</evidence>
<evidence type="ECO:0000313" key="4">
    <source>
        <dbReference type="Proteomes" id="UP001060414"/>
    </source>
</evidence>
<comment type="similarity">
    <text evidence="2">Belongs to the alkaline phosphatase family.</text>
</comment>
<dbReference type="PANTHER" id="PTHR11596:SF5">
    <property type="entry name" value="ALKALINE PHOSPHATASE"/>
    <property type="match status" value="1"/>
</dbReference>